<keyword evidence="7" id="KW-0472">Membrane</keyword>
<evidence type="ECO:0000259" key="8">
    <source>
        <dbReference type="Pfam" id="PF13462"/>
    </source>
</evidence>
<dbReference type="EMBL" id="BAAAVV010000018">
    <property type="protein sequence ID" value="GAA3183971.1"/>
    <property type="molecule type" value="Genomic_DNA"/>
</dbReference>
<dbReference type="PANTHER" id="PTHR13887">
    <property type="entry name" value="GLUTATHIONE S-TRANSFERASE KAPPA"/>
    <property type="match status" value="1"/>
</dbReference>
<evidence type="ECO:0000256" key="3">
    <source>
        <dbReference type="ARBA" id="ARBA00023002"/>
    </source>
</evidence>
<name>A0ABP6PN13_9ACTN</name>
<keyword evidence="5" id="KW-0676">Redox-active center</keyword>
<feature type="transmembrane region" description="Helical" evidence="7">
    <location>
        <begin position="33"/>
        <end position="53"/>
    </location>
</feature>
<dbReference type="Gene3D" id="3.40.30.10">
    <property type="entry name" value="Glutaredoxin"/>
    <property type="match status" value="1"/>
</dbReference>
<feature type="compositionally biased region" description="Low complexity" evidence="6">
    <location>
        <begin position="244"/>
        <end position="253"/>
    </location>
</feature>
<dbReference type="Pfam" id="PF13462">
    <property type="entry name" value="Thioredoxin_4"/>
    <property type="match status" value="1"/>
</dbReference>
<dbReference type="InterPro" id="IPR036249">
    <property type="entry name" value="Thioredoxin-like_sf"/>
</dbReference>
<keyword evidence="7" id="KW-0812">Transmembrane</keyword>
<evidence type="ECO:0000256" key="7">
    <source>
        <dbReference type="SAM" id="Phobius"/>
    </source>
</evidence>
<keyword evidence="2" id="KW-0732">Signal</keyword>
<evidence type="ECO:0000256" key="6">
    <source>
        <dbReference type="SAM" id="MobiDB-lite"/>
    </source>
</evidence>
<dbReference type="PANTHER" id="PTHR13887:SF14">
    <property type="entry name" value="DISULFIDE BOND FORMATION PROTEIN D"/>
    <property type="match status" value="1"/>
</dbReference>
<reference evidence="10" key="1">
    <citation type="journal article" date="2019" name="Int. J. Syst. Evol. Microbiol.">
        <title>The Global Catalogue of Microorganisms (GCM) 10K type strain sequencing project: providing services to taxonomists for standard genome sequencing and annotation.</title>
        <authorList>
            <consortium name="The Broad Institute Genomics Platform"/>
            <consortium name="The Broad Institute Genome Sequencing Center for Infectious Disease"/>
            <person name="Wu L."/>
            <person name="Ma J."/>
        </authorList>
    </citation>
    <scope>NUCLEOTIDE SEQUENCE [LARGE SCALE GENOMIC DNA]</scope>
    <source>
        <strain evidence="10">JCM 15614</strain>
    </source>
</reference>
<gene>
    <name evidence="9" type="ORF">GCM10010531_42780</name>
</gene>
<proteinExistence type="inferred from homology"/>
<keyword evidence="4" id="KW-1015">Disulfide bond</keyword>
<evidence type="ECO:0000256" key="2">
    <source>
        <dbReference type="ARBA" id="ARBA00022729"/>
    </source>
</evidence>
<dbReference type="SUPFAM" id="SSF52833">
    <property type="entry name" value="Thioredoxin-like"/>
    <property type="match status" value="1"/>
</dbReference>
<feature type="domain" description="Thioredoxin-like fold" evidence="8">
    <location>
        <begin position="77"/>
        <end position="248"/>
    </location>
</feature>
<accession>A0ABP6PN13</accession>
<keyword evidence="7" id="KW-1133">Transmembrane helix</keyword>
<dbReference type="RefSeq" id="WP_344691170.1">
    <property type="nucleotide sequence ID" value="NZ_BAAAVV010000018.1"/>
</dbReference>
<protein>
    <recommendedName>
        <fullName evidence="8">Thioredoxin-like fold domain-containing protein</fullName>
    </recommendedName>
</protein>
<evidence type="ECO:0000313" key="10">
    <source>
        <dbReference type="Proteomes" id="UP001499924"/>
    </source>
</evidence>
<feature type="region of interest" description="Disordered" evidence="6">
    <location>
        <begin position="234"/>
        <end position="253"/>
    </location>
</feature>
<comment type="caution">
    <text evidence="9">The sequence shown here is derived from an EMBL/GenBank/DDBJ whole genome shotgun (WGS) entry which is preliminary data.</text>
</comment>
<organism evidence="9 10">
    <name type="scientific">Blastococcus jejuensis</name>
    <dbReference type="NCBI Taxonomy" id="351224"/>
    <lineage>
        <taxon>Bacteria</taxon>
        <taxon>Bacillati</taxon>
        <taxon>Actinomycetota</taxon>
        <taxon>Actinomycetes</taxon>
        <taxon>Geodermatophilales</taxon>
        <taxon>Geodermatophilaceae</taxon>
        <taxon>Blastococcus</taxon>
    </lineage>
</organism>
<comment type="similarity">
    <text evidence="1">Belongs to the thioredoxin family. DsbA subfamily.</text>
</comment>
<sequence length="253" mass="25839">MPSSRLTAKERTAARRAAEAAAAAAAQRRKRSVLGGVAAGVVLVVAVVVVIVVQMQRTSTSADAPVPANTVEGGLAIAVGDPDAPVTVDIYEDFLCPACRQFEEQAGATLAELVADGSVLVRYRPIAILDRLSTDAYPTRSLNAAAAVVDAAGSDAFLAFHDALFAEQPAENGPGLTDERLVELAAEAGADGAAVAEAIAELRFEDWTRTVTDAASRAGVAGTPTVLVDGQVLPPEQRSPEGLAAAVEAARAG</sequence>
<evidence type="ECO:0000256" key="5">
    <source>
        <dbReference type="ARBA" id="ARBA00023284"/>
    </source>
</evidence>
<keyword evidence="3" id="KW-0560">Oxidoreductase</keyword>
<evidence type="ECO:0000256" key="4">
    <source>
        <dbReference type="ARBA" id="ARBA00023157"/>
    </source>
</evidence>
<evidence type="ECO:0000256" key="1">
    <source>
        <dbReference type="ARBA" id="ARBA00005791"/>
    </source>
</evidence>
<dbReference type="InterPro" id="IPR012336">
    <property type="entry name" value="Thioredoxin-like_fold"/>
</dbReference>
<dbReference type="Proteomes" id="UP001499924">
    <property type="component" value="Unassembled WGS sequence"/>
</dbReference>
<keyword evidence="10" id="KW-1185">Reference proteome</keyword>
<evidence type="ECO:0000313" key="9">
    <source>
        <dbReference type="EMBL" id="GAA3183971.1"/>
    </source>
</evidence>